<evidence type="ECO:0000256" key="6">
    <source>
        <dbReference type="ARBA" id="ARBA00035292"/>
    </source>
</evidence>
<evidence type="ECO:0000256" key="2">
    <source>
        <dbReference type="ARBA" id="ARBA00022730"/>
    </source>
</evidence>
<gene>
    <name evidence="7" type="primary">rplI</name>
    <name evidence="9" type="ORF">CKF54_05205</name>
</gene>
<dbReference type="Gene3D" id="3.40.5.10">
    <property type="entry name" value="Ribosomal protein L9, N-terminal domain"/>
    <property type="match status" value="1"/>
</dbReference>
<dbReference type="HAMAP" id="MF_00503">
    <property type="entry name" value="Ribosomal_bL9"/>
    <property type="match status" value="1"/>
</dbReference>
<evidence type="ECO:0000256" key="4">
    <source>
        <dbReference type="ARBA" id="ARBA00022980"/>
    </source>
</evidence>
<dbReference type="SUPFAM" id="SSF55653">
    <property type="entry name" value="Ribosomal protein L9 C-domain"/>
    <property type="match status" value="1"/>
</dbReference>
<dbReference type="PROSITE" id="PS00651">
    <property type="entry name" value="RIBOSOMAL_L9"/>
    <property type="match status" value="1"/>
</dbReference>
<evidence type="ECO:0000256" key="1">
    <source>
        <dbReference type="ARBA" id="ARBA00010605"/>
    </source>
</evidence>
<evidence type="ECO:0000256" key="3">
    <source>
        <dbReference type="ARBA" id="ARBA00022884"/>
    </source>
</evidence>
<dbReference type="SUPFAM" id="SSF55658">
    <property type="entry name" value="L9 N-domain-like"/>
    <property type="match status" value="1"/>
</dbReference>
<dbReference type="InterPro" id="IPR020069">
    <property type="entry name" value="Ribosomal_bL9_C"/>
</dbReference>
<comment type="similarity">
    <text evidence="1 7">Belongs to the bacterial ribosomal protein bL9 family.</text>
</comment>
<dbReference type="InterPro" id="IPR020070">
    <property type="entry name" value="Ribosomal_bL9_N"/>
</dbReference>
<proteinExistence type="inferred from homology"/>
<dbReference type="GO" id="GO:1990904">
    <property type="term" value="C:ribonucleoprotein complex"/>
    <property type="evidence" value="ECO:0007669"/>
    <property type="project" value="UniProtKB-KW"/>
</dbReference>
<dbReference type="EMBL" id="NRHC01000063">
    <property type="protein sequence ID" value="RIY32269.1"/>
    <property type="molecule type" value="Genomic_DNA"/>
</dbReference>
<keyword evidence="2 7" id="KW-0699">rRNA-binding</keyword>
<dbReference type="RefSeq" id="WP_119525305.1">
    <property type="nucleotide sequence ID" value="NZ_NRHC01000063.1"/>
</dbReference>
<dbReference type="InterPro" id="IPR020594">
    <property type="entry name" value="Ribosomal_bL9_bac/chp"/>
</dbReference>
<evidence type="ECO:0000256" key="7">
    <source>
        <dbReference type="HAMAP-Rule" id="MF_00503"/>
    </source>
</evidence>
<keyword evidence="5 7" id="KW-0687">Ribonucleoprotein</keyword>
<evidence type="ECO:0000313" key="10">
    <source>
        <dbReference type="Proteomes" id="UP000265691"/>
    </source>
</evidence>
<comment type="function">
    <text evidence="7">Binds to the 23S rRNA.</text>
</comment>
<dbReference type="GO" id="GO:0006412">
    <property type="term" value="P:translation"/>
    <property type="evidence" value="ECO:0007669"/>
    <property type="project" value="UniProtKB-UniRule"/>
</dbReference>
<keyword evidence="3 7" id="KW-0694">RNA-binding</keyword>
<reference evidence="9 10" key="1">
    <citation type="submission" date="2017-08" db="EMBL/GenBank/DDBJ databases">
        <title>Reclassification of Bisgaard taxon 37 and 44.</title>
        <authorList>
            <person name="Christensen H."/>
        </authorList>
    </citation>
    <scope>NUCLEOTIDE SEQUENCE [LARGE SCALE GENOMIC DNA]</scope>
    <source>
        <strain evidence="9 10">B96_3</strain>
    </source>
</reference>
<dbReference type="Pfam" id="PF01281">
    <property type="entry name" value="Ribosomal_L9_N"/>
    <property type="match status" value="1"/>
</dbReference>
<name>A0A3A1Y4P6_9GAMM</name>
<keyword evidence="10" id="KW-1185">Reference proteome</keyword>
<dbReference type="OrthoDB" id="9788336at2"/>
<dbReference type="AlphaFoldDB" id="A0A3A1Y4P6"/>
<evidence type="ECO:0000259" key="8">
    <source>
        <dbReference type="PROSITE" id="PS00651"/>
    </source>
</evidence>
<dbReference type="Proteomes" id="UP000265691">
    <property type="component" value="Unassembled WGS sequence"/>
</dbReference>
<evidence type="ECO:0000256" key="5">
    <source>
        <dbReference type="ARBA" id="ARBA00023274"/>
    </source>
</evidence>
<dbReference type="GO" id="GO:0003735">
    <property type="term" value="F:structural constituent of ribosome"/>
    <property type="evidence" value="ECO:0007669"/>
    <property type="project" value="InterPro"/>
</dbReference>
<dbReference type="GO" id="GO:0005840">
    <property type="term" value="C:ribosome"/>
    <property type="evidence" value="ECO:0007669"/>
    <property type="project" value="UniProtKB-KW"/>
</dbReference>
<keyword evidence="4 7" id="KW-0689">Ribosomal protein</keyword>
<protein>
    <recommendedName>
        <fullName evidence="6 7">Large ribosomal subunit protein bL9</fullName>
    </recommendedName>
</protein>
<dbReference type="Gene3D" id="3.10.430.100">
    <property type="entry name" value="Ribosomal protein L9, C-terminal domain"/>
    <property type="match status" value="1"/>
</dbReference>
<dbReference type="InterPro" id="IPR036935">
    <property type="entry name" value="Ribosomal_bL9_N_sf"/>
</dbReference>
<organism evidence="9 10">
    <name type="scientific">Psittacicella hinzii</name>
    <dbReference type="NCBI Taxonomy" id="2028575"/>
    <lineage>
        <taxon>Bacteria</taxon>
        <taxon>Pseudomonadati</taxon>
        <taxon>Pseudomonadota</taxon>
        <taxon>Gammaproteobacteria</taxon>
        <taxon>Pasteurellales</taxon>
        <taxon>Psittacicellaceae</taxon>
        <taxon>Psittacicella</taxon>
    </lineage>
</organism>
<dbReference type="GO" id="GO:0019843">
    <property type="term" value="F:rRNA binding"/>
    <property type="evidence" value="ECO:0007669"/>
    <property type="project" value="UniProtKB-UniRule"/>
</dbReference>
<feature type="domain" description="Ribosomal protein L9" evidence="8">
    <location>
        <begin position="13"/>
        <end position="40"/>
    </location>
</feature>
<accession>A0A3A1Y4P6</accession>
<dbReference type="NCBIfam" id="TIGR00158">
    <property type="entry name" value="L9"/>
    <property type="match status" value="1"/>
</dbReference>
<dbReference type="PANTHER" id="PTHR21368">
    <property type="entry name" value="50S RIBOSOMAL PROTEIN L9"/>
    <property type="match status" value="1"/>
</dbReference>
<dbReference type="InterPro" id="IPR036791">
    <property type="entry name" value="Ribosomal_bL9_C_sf"/>
</dbReference>
<sequence>MKVILLDKVANLGSVGTEVEVKSGYARNYLLPRKIAVLATAENRAKFEAQRAELEKVAAEKLAAAQAVASKIAEIGTLEIGVQAGSEGRLFGAVTTRDIVDVLDAYGVKVEKSQVRVNGGSIRELGEHEILVHLHADVNAQLHVNVVAR</sequence>
<dbReference type="Pfam" id="PF03948">
    <property type="entry name" value="Ribosomal_L9_C"/>
    <property type="match status" value="1"/>
</dbReference>
<evidence type="ECO:0000313" key="9">
    <source>
        <dbReference type="EMBL" id="RIY32269.1"/>
    </source>
</evidence>
<dbReference type="InterPro" id="IPR009027">
    <property type="entry name" value="Ribosomal_bL9/RNase_H1_N"/>
</dbReference>
<dbReference type="InterPro" id="IPR000244">
    <property type="entry name" value="Ribosomal_bL9"/>
</dbReference>
<comment type="caution">
    <text evidence="9">The sequence shown here is derived from an EMBL/GenBank/DDBJ whole genome shotgun (WGS) entry which is preliminary data.</text>
</comment>